<dbReference type="Gene3D" id="2.30.39.10">
    <property type="entry name" value="Alpha-1-antitrypsin, domain 1"/>
    <property type="match status" value="1"/>
</dbReference>
<sequence>MPRSPRHTSTVYQLRLFTRGENNVRGPGCLLTRLHTQRPRNGAVLDHSHWAKDLDFLNVAFNSAYHESVGATPASVFLNRDLNHPLLTTWDVDPLLSDAHDRPFEENPSDQDSNPDLLVIDSLVHCENSALDYVVTETFRDFDNVTASPLSAELLLTLLYLGSTNHSAKDVATTLDIPANRLNCLNGYNQLTALLQVCPLIMASETRVTHSIRMLMPFTYPPHRIHLVLQAKAQRRSNTTTKPLTEDSISIKMSQPTYKNFPTTGGFLNNITTDFHASTHMVNFKYKPDQANRTVNKWIKWVTRNKITDLLGAGNGYLIGPATDNFLFVGVVTERTRVIFVNTLYFSGQWKKQFNPHYTKKAKFHVNSKVTMEIPMMHMTGVFHYVFLEDLKATAIELLYKGGRVSMVVVLPVHFNGMYYMEDRLREYGFQNIQCTRRGTVSLHLPRFTINQTINYNGHIRQLNIHDIFNDVLVSGVSAPRGQLGVTMVMQGSHTQVNERGTTSATATSAIVVKNRMMQPYITDKDKKLLVFKANHPFLFFLRDKSTGLILFVGRYLRP</sequence>
<protein>
    <recommendedName>
        <fullName evidence="5">Serpin domain-containing protein</fullName>
    </recommendedName>
</protein>
<dbReference type="InterPro" id="IPR023795">
    <property type="entry name" value="Serpin_CS"/>
</dbReference>
<dbReference type="InterPro" id="IPR036186">
    <property type="entry name" value="Serpin_sf"/>
</dbReference>
<accession>A0A7R9ATJ4</accession>
<dbReference type="SUPFAM" id="SSF56574">
    <property type="entry name" value="Serpins"/>
    <property type="match status" value="1"/>
</dbReference>
<dbReference type="InterPro" id="IPR042185">
    <property type="entry name" value="Serpin_sf_2"/>
</dbReference>
<evidence type="ECO:0000259" key="5">
    <source>
        <dbReference type="SMART" id="SM00093"/>
    </source>
</evidence>
<dbReference type="SMART" id="SM00093">
    <property type="entry name" value="SERPIN"/>
    <property type="match status" value="1"/>
</dbReference>
<dbReference type="InterPro" id="IPR023796">
    <property type="entry name" value="Serpin_dom"/>
</dbReference>
<dbReference type="AlphaFoldDB" id="A0A7R9ATJ4"/>
<keyword evidence="3" id="KW-0722">Serine protease inhibitor</keyword>
<evidence type="ECO:0000313" key="6">
    <source>
        <dbReference type="EMBL" id="CAD7260356.1"/>
    </source>
</evidence>
<dbReference type="PROSITE" id="PS00284">
    <property type="entry name" value="SERPIN"/>
    <property type="match status" value="1"/>
</dbReference>
<dbReference type="GO" id="GO:0004867">
    <property type="term" value="F:serine-type endopeptidase inhibitor activity"/>
    <property type="evidence" value="ECO:0007669"/>
    <property type="project" value="UniProtKB-KW"/>
</dbReference>
<reference evidence="6" key="1">
    <citation type="submission" date="2020-11" db="EMBL/GenBank/DDBJ databases">
        <authorList>
            <person name="Tran Van P."/>
        </authorList>
    </citation>
    <scope>NUCLEOTIDE SEQUENCE</scope>
</reference>
<evidence type="ECO:0000256" key="4">
    <source>
        <dbReference type="RuleBase" id="RU000411"/>
    </source>
</evidence>
<dbReference type="InterPro" id="IPR042178">
    <property type="entry name" value="Serpin_sf_1"/>
</dbReference>
<dbReference type="InterPro" id="IPR000215">
    <property type="entry name" value="Serpin_fam"/>
</dbReference>
<dbReference type="GO" id="GO:0005615">
    <property type="term" value="C:extracellular space"/>
    <property type="evidence" value="ECO:0007669"/>
    <property type="project" value="InterPro"/>
</dbReference>
<evidence type="ECO:0000256" key="2">
    <source>
        <dbReference type="ARBA" id="ARBA00022690"/>
    </source>
</evidence>
<name>A0A7R9ATJ4_TIMSH</name>
<dbReference type="PANTHER" id="PTHR11461">
    <property type="entry name" value="SERINE PROTEASE INHIBITOR, SERPIN"/>
    <property type="match status" value="1"/>
</dbReference>
<dbReference type="Pfam" id="PF00079">
    <property type="entry name" value="Serpin"/>
    <property type="match status" value="2"/>
</dbReference>
<feature type="domain" description="Serpin" evidence="5">
    <location>
        <begin position="136"/>
        <end position="559"/>
    </location>
</feature>
<evidence type="ECO:0000256" key="1">
    <source>
        <dbReference type="ARBA" id="ARBA00009500"/>
    </source>
</evidence>
<dbReference type="Gene3D" id="3.30.497.10">
    <property type="entry name" value="Antithrombin, subunit I, domain 2"/>
    <property type="match status" value="1"/>
</dbReference>
<dbReference type="CDD" id="cd00172">
    <property type="entry name" value="serpin"/>
    <property type="match status" value="1"/>
</dbReference>
<proteinExistence type="inferred from homology"/>
<dbReference type="PANTHER" id="PTHR11461:SF211">
    <property type="entry name" value="GH10112P-RELATED"/>
    <property type="match status" value="1"/>
</dbReference>
<comment type="similarity">
    <text evidence="1 4">Belongs to the serpin family.</text>
</comment>
<dbReference type="EMBL" id="OC001648">
    <property type="protein sequence ID" value="CAD7260356.1"/>
    <property type="molecule type" value="Genomic_DNA"/>
</dbReference>
<organism evidence="6">
    <name type="scientific">Timema shepardi</name>
    <name type="common">Walking stick</name>
    <dbReference type="NCBI Taxonomy" id="629360"/>
    <lineage>
        <taxon>Eukaryota</taxon>
        <taxon>Metazoa</taxon>
        <taxon>Ecdysozoa</taxon>
        <taxon>Arthropoda</taxon>
        <taxon>Hexapoda</taxon>
        <taxon>Insecta</taxon>
        <taxon>Pterygota</taxon>
        <taxon>Neoptera</taxon>
        <taxon>Polyneoptera</taxon>
        <taxon>Phasmatodea</taxon>
        <taxon>Timematodea</taxon>
        <taxon>Timematoidea</taxon>
        <taxon>Timematidae</taxon>
        <taxon>Timema</taxon>
    </lineage>
</organism>
<keyword evidence="2" id="KW-0646">Protease inhibitor</keyword>
<gene>
    <name evidence="6" type="ORF">TSIB3V08_LOCUS4538</name>
</gene>
<evidence type="ECO:0000256" key="3">
    <source>
        <dbReference type="ARBA" id="ARBA00022900"/>
    </source>
</evidence>